<keyword evidence="3 6" id="KW-0479">Metal-binding</keyword>
<proteinExistence type="inferred from homology"/>
<organism evidence="7 8">
    <name type="scientific">Daldinia eschscholtzii</name>
    <dbReference type="NCBI Taxonomy" id="292717"/>
    <lineage>
        <taxon>Eukaryota</taxon>
        <taxon>Fungi</taxon>
        <taxon>Dikarya</taxon>
        <taxon>Ascomycota</taxon>
        <taxon>Pezizomycotina</taxon>
        <taxon>Sordariomycetes</taxon>
        <taxon>Xylariomycetidae</taxon>
        <taxon>Xylariales</taxon>
        <taxon>Hypoxylaceae</taxon>
        <taxon>Daldinia</taxon>
    </lineage>
</organism>
<dbReference type="InterPro" id="IPR036396">
    <property type="entry name" value="Cyt_P450_sf"/>
</dbReference>
<dbReference type="Pfam" id="PF00067">
    <property type="entry name" value="p450"/>
    <property type="match status" value="1"/>
</dbReference>
<evidence type="ECO:0000256" key="6">
    <source>
        <dbReference type="PIRSR" id="PIRSR602403-1"/>
    </source>
</evidence>
<keyword evidence="5" id="KW-0503">Monooxygenase</keyword>
<protein>
    <recommendedName>
        <fullName evidence="9">Cytochrome P450</fullName>
    </recommendedName>
</protein>
<accession>A0AAX6MDK0</accession>
<dbReference type="Gene3D" id="1.10.630.10">
    <property type="entry name" value="Cytochrome P450"/>
    <property type="match status" value="1"/>
</dbReference>
<reference evidence="7 8" key="1">
    <citation type="journal article" date="2024" name="Front Chem Biol">
        <title>Unveiling the potential of Daldinia eschscholtzii MFLUCC 19-0629 through bioactivity and bioinformatics studies for enhanced sustainable agriculture production.</title>
        <authorList>
            <person name="Brooks S."/>
            <person name="Weaver J.A."/>
            <person name="Klomchit A."/>
            <person name="Alharthi S.A."/>
            <person name="Onlamun T."/>
            <person name="Nurani R."/>
            <person name="Vong T.K."/>
            <person name="Alberti F."/>
            <person name="Greco C."/>
        </authorList>
    </citation>
    <scope>NUCLEOTIDE SEQUENCE [LARGE SCALE GENOMIC DNA]</scope>
    <source>
        <strain evidence="7">MFLUCC 19-0629</strain>
    </source>
</reference>
<dbReference type="GO" id="GO:0004497">
    <property type="term" value="F:monooxygenase activity"/>
    <property type="evidence" value="ECO:0007669"/>
    <property type="project" value="UniProtKB-KW"/>
</dbReference>
<evidence type="ECO:0000256" key="3">
    <source>
        <dbReference type="ARBA" id="ARBA00022723"/>
    </source>
</evidence>
<dbReference type="CDD" id="cd11040">
    <property type="entry name" value="CYP7_CYP8-like"/>
    <property type="match status" value="1"/>
</dbReference>
<comment type="caution">
    <text evidence="7">The sequence shown here is derived from an EMBL/GenBank/DDBJ whole genome shotgun (WGS) entry which is preliminary data.</text>
</comment>
<comment type="cofactor">
    <cofactor evidence="1 6">
        <name>heme</name>
        <dbReference type="ChEBI" id="CHEBI:30413"/>
    </cofactor>
</comment>
<sequence length="429" mass="47701">MPFVVDFVKRMDELSPAARGIYGEIHPQVMQSISTHMTGKQLKRMNSVQLKEFLPYLPENGVVLEIENLWFWLRDILTVGTTSMLFGARDNPWKKHPSLVNAYWNYEAGDPSRRFNLTAVGNRRTNMHHATMHDALVEYFATCYDSSIASKDSDVAEMIRDAVALQRRSGFNVGDVAASQLAIIHGSIVSTVPTAFWTLAYTFSQPELLAKLRENALAAVTFKDIGDTGVRQAIVLNDQIDVLCPLLVATLHETQRLVSIGLLHRRVLEDTQVSEGIGEAKRTYLLKKGTAIFLASGPSHRSDQIWGEAPDEFRLDRLQDNAVVQAYENGQEKAKSAARSRNKAYFPFGGGKELCPGRNFAASEALSTLLVMVLGFDMSSPDGTPLKLPSFSPPKMTASVARPHKDADLRVNIKRRVGWENIIWGVSPD</sequence>
<evidence type="ECO:0000313" key="7">
    <source>
        <dbReference type="EMBL" id="KAK6950730.1"/>
    </source>
</evidence>
<keyword evidence="5" id="KW-0560">Oxidoreductase</keyword>
<dbReference type="GO" id="GO:0020037">
    <property type="term" value="F:heme binding"/>
    <property type="evidence" value="ECO:0007669"/>
    <property type="project" value="InterPro"/>
</dbReference>
<feature type="binding site" description="axial binding residue" evidence="6">
    <location>
        <position position="355"/>
    </location>
    <ligand>
        <name>heme</name>
        <dbReference type="ChEBI" id="CHEBI:30413"/>
    </ligand>
    <ligandPart>
        <name>Fe</name>
        <dbReference type="ChEBI" id="CHEBI:18248"/>
    </ligandPart>
</feature>
<evidence type="ECO:0008006" key="9">
    <source>
        <dbReference type="Google" id="ProtNLM"/>
    </source>
</evidence>
<dbReference type="GO" id="GO:0016705">
    <property type="term" value="F:oxidoreductase activity, acting on paired donors, with incorporation or reduction of molecular oxygen"/>
    <property type="evidence" value="ECO:0007669"/>
    <property type="project" value="InterPro"/>
</dbReference>
<keyword evidence="6" id="KW-0349">Heme</keyword>
<evidence type="ECO:0000256" key="4">
    <source>
        <dbReference type="ARBA" id="ARBA00023004"/>
    </source>
</evidence>
<name>A0AAX6MDK0_9PEZI</name>
<dbReference type="InterPro" id="IPR002403">
    <property type="entry name" value="Cyt_P450_E_grp-IV"/>
</dbReference>
<dbReference type="PRINTS" id="PR00465">
    <property type="entry name" value="EP450IV"/>
</dbReference>
<gene>
    <name evidence="7" type="ORF">Daesc_007255</name>
</gene>
<keyword evidence="8" id="KW-1185">Reference proteome</keyword>
<keyword evidence="4 6" id="KW-0408">Iron</keyword>
<dbReference type="InterPro" id="IPR001128">
    <property type="entry name" value="Cyt_P450"/>
</dbReference>
<dbReference type="GO" id="GO:0005506">
    <property type="term" value="F:iron ion binding"/>
    <property type="evidence" value="ECO:0007669"/>
    <property type="project" value="InterPro"/>
</dbReference>
<dbReference type="PANTHER" id="PTHR47582:SF1">
    <property type="entry name" value="P450, PUTATIVE (EUROFUNG)-RELATED"/>
    <property type="match status" value="1"/>
</dbReference>
<evidence type="ECO:0000256" key="1">
    <source>
        <dbReference type="ARBA" id="ARBA00001971"/>
    </source>
</evidence>
<dbReference type="SUPFAM" id="SSF48264">
    <property type="entry name" value="Cytochrome P450"/>
    <property type="match status" value="1"/>
</dbReference>
<dbReference type="PRINTS" id="PR00385">
    <property type="entry name" value="P450"/>
</dbReference>
<comment type="similarity">
    <text evidence="2">Belongs to the cytochrome P450 family.</text>
</comment>
<dbReference type="AlphaFoldDB" id="A0AAX6MDK0"/>
<dbReference type="PANTHER" id="PTHR47582">
    <property type="entry name" value="P450, PUTATIVE (EUROFUNG)-RELATED"/>
    <property type="match status" value="1"/>
</dbReference>
<dbReference type="Proteomes" id="UP001369815">
    <property type="component" value="Unassembled WGS sequence"/>
</dbReference>
<dbReference type="EMBL" id="JBANMG010000007">
    <property type="protein sequence ID" value="KAK6950730.1"/>
    <property type="molecule type" value="Genomic_DNA"/>
</dbReference>
<dbReference type="InterPro" id="IPR053007">
    <property type="entry name" value="CYP450_monoxygenase_sec-met"/>
</dbReference>
<evidence type="ECO:0000256" key="5">
    <source>
        <dbReference type="ARBA" id="ARBA00023033"/>
    </source>
</evidence>
<evidence type="ECO:0000256" key="2">
    <source>
        <dbReference type="ARBA" id="ARBA00010617"/>
    </source>
</evidence>
<evidence type="ECO:0000313" key="8">
    <source>
        <dbReference type="Proteomes" id="UP001369815"/>
    </source>
</evidence>